<proteinExistence type="predicted"/>
<dbReference type="InterPro" id="IPR022028">
    <property type="entry name" value="DUF3604"/>
</dbReference>
<evidence type="ECO:0000313" key="1">
    <source>
        <dbReference type="EMBL" id="MBB4015102.1"/>
    </source>
</evidence>
<sequence length="746" mass="82422">MAQSAPERKAFFGETHVHTSWSFDAYIFGNHVTGPADAYKYAKGETIKHPLGYDIKITTPLDWMGVTDHSEYAGVVRLSNDPSSPISKLPIADKLKVRDAADIQRLYLWLGTSMIKEKPIEALVQPEISDTVWKANNAAADAANEPGKFTAFCSYEWTSNPDYRNMHRNIFFKDCAKVPNHPFSSLESQAPEDLWNWMDGQRKAGNELLAISHNANLSGGLMYPTEVDFKGRPIDQAWAESRNRNEHLTEIKQIKGASETHPLLSPNDEFANYEILNYLLGDPQGQFITIGGSYIRQALKDGIAMQEARGYNPFKTGVVGGSDSHNTAVPYRQENFFGGHARLDGTVKERMGGHNFAGLDVRFENPAGLTGLWAEENTRESLFEAMKRKETFATSGPRITLRFFGGWDYAADAAERSNWVEVAYAGGVPMGGDLQPRAGEKAPTFMVWAVKDPTSSNLDRIQVVKGWSKNGQSFEKVYDAVWAGDRAPDAVTGKVPPIGSTVNIADASYTDTIGAVELKGTWTDPDFDPADDAFYYARVIAIPTPRWTTIQAKELGVPPPEVVPATVQERAWSSPIWYTPTNEMRVAAQKGPTEADLKEQGAVMLDEAALKDLLVGKYTWIRNHVTGGVFKVQWGENGQMLVMNVDPRIPQPSEVGDVVRASYLGDPGDYSIRNGKVATWFGNREYEFTVYKLEGGAKDLLTKGDTYVAARSNEFGYANYEFVPTPIFLGTEVKDATVPTGASAQQ</sequence>
<organism evidence="1 2">
    <name type="scientific">Chelatococcus caeni</name>
    <dbReference type="NCBI Taxonomy" id="1348468"/>
    <lineage>
        <taxon>Bacteria</taxon>
        <taxon>Pseudomonadati</taxon>
        <taxon>Pseudomonadota</taxon>
        <taxon>Alphaproteobacteria</taxon>
        <taxon>Hyphomicrobiales</taxon>
        <taxon>Chelatococcaceae</taxon>
        <taxon>Chelatococcus</taxon>
    </lineage>
</organism>
<dbReference type="AlphaFoldDB" id="A0A840BTU9"/>
<protein>
    <recommendedName>
        <fullName evidence="3">DUF3604 domain-containing protein</fullName>
    </recommendedName>
</protein>
<dbReference type="Gene3D" id="3.20.20.140">
    <property type="entry name" value="Metal-dependent hydrolases"/>
    <property type="match status" value="1"/>
</dbReference>
<comment type="caution">
    <text evidence="1">The sequence shown here is derived from an EMBL/GenBank/DDBJ whole genome shotgun (WGS) entry which is preliminary data.</text>
</comment>
<name>A0A840BTU9_9HYPH</name>
<dbReference type="InterPro" id="IPR016195">
    <property type="entry name" value="Pol/histidinol_Pase-like"/>
</dbReference>
<evidence type="ECO:0000313" key="2">
    <source>
        <dbReference type="Proteomes" id="UP000577362"/>
    </source>
</evidence>
<dbReference type="RefSeq" id="WP_183315395.1">
    <property type="nucleotide sequence ID" value="NZ_JACIEN010000001.1"/>
</dbReference>
<keyword evidence="2" id="KW-1185">Reference proteome</keyword>
<dbReference type="SUPFAM" id="SSF89550">
    <property type="entry name" value="PHP domain-like"/>
    <property type="match status" value="1"/>
</dbReference>
<dbReference type="Pfam" id="PF12228">
    <property type="entry name" value="DUF3604"/>
    <property type="match status" value="1"/>
</dbReference>
<reference evidence="1 2" key="1">
    <citation type="submission" date="2020-08" db="EMBL/GenBank/DDBJ databases">
        <title>Genomic Encyclopedia of Type Strains, Phase IV (KMG-IV): sequencing the most valuable type-strain genomes for metagenomic binning, comparative biology and taxonomic classification.</title>
        <authorList>
            <person name="Goeker M."/>
        </authorList>
    </citation>
    <scope>NUCLEOTIDE SEQUENCE [LARGE SCALE GENOMIC DNA]</scope>
    <source>
        <strain evidence="1 2">DSM 103737</strain>
    </source>
</reference>
<dbReference type="Proteomes" id="UP000577362">
    <property type="component" value="Unassembled WGS sequence"/>
</dbReference>
<accession>A0A840BTU9</accession>
<evidence type="ECO:0008006" key="3">
    <source>
        <dbReference type="Google" id="ProtNLM"/>
    </source>
</evidence>
<gene>
    <name evidence="1" type="ORF">GGR16_000108</name>
</gene>
<dbReference type="EMBL" id="JACIEN010000001">
    <property type="protein sequence ID" value="MBB4015102.1"/>
    <property type="molecule type" value="Genomic_DNA"/>
</dbReference>